<dbReference type="EMBL" id="QEAS01000019">
    <property type="protein sequence ID" value="PWG78910.1"/>
    <property type="molecule type" value="Genomic_DNA"/>
</dbReference>
<feature type="signal peptide" evidence="1">
    <location>
        <begin position="1"/>
        <end position="27"/>
    </location>
</feature>
<sequence length="352" mass="37039">MIRIKIMKKQFFLIVALICFLSGYLNAQTQSQPPYQFNYQGVLRNPDGSVVANKMIRLRLSVLDGSATGTSEYTEERQVTTTPLGLYVVAIGGQGAISTQGSIAAVNWASGLKFLKVEVDLDGGTNFVTAGTSQLLSVPYSLYSVKAGTAAPVGTASGDLSGSYPNPQVAKIRGIDVSSTAPSEGEFLRYDGNAWTPVKLTLGDLAGKDVTTSNPDIIQLTNATGAVLTDLSINVKPGNAGSVLVTDNDNKVSWQKATDAHLVTGTLSNITLDKLVDNSSDIAANTSALAKITVPGAKPGDPVFITVLEDSGDFSVAASWVSALNEVSVRFANYQPVPVSISGKKYKVLLIQ</sequence>
<accession>A0A2U2PC20</accession>
<protein>
    <submittedName>
        <fullName evidence="2">Uncharacterized protein</fullName>
    </submittedName>
</protein>
<comment type="caution">
    <text evidence="2">The sequence shown here is derived from an EMBL/GenBank/DDBJ whole genome shotgun (WGS) entry which is preliminary data.</text>
</comment>
<dbReference type="Proteomes" id="UP000245647">
    <property type="component" value="Unassembled WGS sequence"/>
</dbReference>
<keyword evidence="1" id="KW-0732">Signal</keyword>
<evidence type="ECO:0000313" key="2">
    <source>
        <dbReference type="EMBL" id="PWG78910.1"/>
    </source>
</evidence>
<dbReference type="AlphaFoldDB" id="A0A2U2PC20"/>
<reference evidence="2 3" key="1">
    <citation type="submission" date="2018-04" db="EMBL/GenBank/DDBJ databases">
        <title>Pedobacter chongqingensis sp. nov., isolated from a rottenly hemp rope.</title>
        <authorList>
            <person name="Cai Y."/>
        </authorList>
    </citation>
    <scope>NUCLEOTIDE SEQUENCE [LARGE SCALE GENOMIC DNA]</scope>
    <source>
        <strain evidence="2 3">FJ4-8</strain>
    </source>
</reference>
<keyword evidence="3" id="KW-1185">Reference proteome</keyword>
<gene>
    <name evidence="2" type="ORF">DDR33_19855</name>
</gene>
<proteinExistence type="predicted"/>
<organism evidence="2 3">
    <name type="scientific">Pararcticibacter amylolyticus</name>
    <dbReference type="NCBI Taxonomy" id="2173175"/>
    <lineage>
        <taxon>Bacteria</taxon>
        <taxon>Pseudomonadati</taxon>
        <taxon>Bacteroidota</taxon>
        <taxon>Sphingobacteriia</taxon>
        <taxon>Sphingobacteriales</taxon>
        <taxon>Sphingobacteriaceae</taxon>
        <taxon>Pararcticibacter</taxon>
    </lineage>
</organism>
<evidence type="ECO:0000313" key="3">
    <source>
        <dbReference type="Proteomes" id="UP000245647"/>
    </source>
</evidence>
<name>A0A2U2PC20_9SPHI</name>
<feature type="chain" id="PRO_5015719768" evidence="1">
    <location>
        <begin position="28"/>
        <end position="352"/>
    </location>
</feature>
<evidence type="ECO:0000256" key="1">
    <source>
        <dbReference type="SAM" id="SignalP"/>
    </source>
</evidence>